<comment type="caution">
    <text evidence="2">The sequence shown here is derived from an EMBL/GenBank/DDBJ whole genome shotgun (WGS) entry which is preliminary data.</text>
</comment>
<name>A0ABQ7BWF2_BRACR</name>
<feature type="region of interest" description="Disordered" evidence="1">
    <location>
        <begin position="1"/>
        <end position="54"/>
    </location>
</feature>
<keyword evidence="3" id="KW-1185">Reference proteome</keyword>
<sequence length="54" mass="6256">MDQYMEPVQDGAQDDKIISTEVRSSNRTDQTDRAVPRASRLELRLEPHPDDRTD</sequence>
<accession>A0ABQ7BWF2</accession>
<evidence type="ECO:0000256" key="1">
    <source>
        <dbReference type="SAM" id="MobiDB-lite"/>
    </source>
</evidence>
<organism evidence="2 3">
    <name type="scientific">Brassica cretica</name>
    <name type="common">Mustard</name>
    <dbReference type="NCBI Taxonomy" id="69181"/>
    <lineage>
        <taxon>Eukaryota</taxon>
        <taxon>Viridiplantae</taxon>
        <taxon>Streptophyta</taxon>
        <taxon>Embryophyta</taxon>
        <taxon>Tracheophyta</taxon>
        <taxon>Spermatophyta</taxon>
        <taxon>Magnoliopsida</taxon>
        <taxon>eudicotyledons</taxon>
        <taxon>Gunneridae</taxon>
        <taxon>Pentapetalae</taxon>
        <taxon>rosids</taxon>
        <taxon>malvids</taxon>
        <taxon>Brassicales</taxon>
        <taxon>Brassicaceae</taxon>
        <taxon>Brassiceae</taxon>
        <taxon>Brassica</taxon>
    </lineage>
</organism>
<gene>
    <name evidence="2" type="ORF">DY000_02007936</name>
</gene>
<proteinExistence type="predicted"/>
<evidence type="ECO:0000313" key="3">
    <source>
        <dbReference type="Proteomes" id="UP000266723"/>
    </source>
</evidence>
<evidence type="ECO:0000313" key="2">
    <source>
        <dbReference type="EMBL" id="KAF3543776.1"/>
    </source>
</evidence>
<dbReference type="Proteomes" id="UP000266723">
    <property type="component" value="Unassembled WGS sequence"/>
</dbReference>
<reference evidence="2 3" key="1">
    <citation type="journal article" date="2020" name="BMC Genomics">
        <title>Intraspecific diversification of the crop wild relative Brassica cretica Lam. using demographic model selection.</title>
        <authorList>
            <person name="Kioukis A."/>
            <person name="Michalopoulou V.A."/>
            <person name="Briers L."/>
            <person name="Pirintsos S."/>
            <person name="Studholme D.J."/>
            <person name="Pavlidis P."/>
            <person name="Sarris P.F."/>
        </authorList>
    </citation>
    <scope>NUCLEOTIDE SEQUENCE [LARGE SCALE GENOMIC DNA]</scope>
    <source>
        <strain evidence="3">cv. PFS-1207/04</strain>
    </source>
</reference>
<feature type="compositionally biased region" description="Basic and acidic residues" evidence="1">
    <location>
        <begin position="13"/>
        <end position="54"/>
    </location>
</feature>
<protein>
    <submittedName>
        <fullName evidence="2">Uncharacterized protein</fullName>
    </submittedName>
</protein>
<dbReference type="EMBL" id="QGKV02000832">
    <property type="protein sequence ID" value="KAF3543776.1"/>
    <property type="molecule type" value="Genomic_DNA"/>
</dbReference>